<comment type="caution">
    <text evidence="2">The sequence shown here is derived from an EMBL/GenBank/DDBJ whole genome shotgun (WGS) entry which is preliminary data.</text>
</comment>
<keyword evidence="3" id="KW-1185">Reference proteome</keyword>
<gene>
    <name evidence="2" type="ORF">Scinn_47970</name>
</gene>
<name>A0ABQ3NRG0_STRVG</name>
<evidence type="ECO:0000256" key="1">
    <source>
        <dbReference type="SAM" id="MobiDB-lite"/>
    </source>
</evidence>
<organism evidence="2 3">
    <name type="scientific">Streptomyces virginiae</name>
    <name type="common">Streptomyces cinnamonensis</name>
    <dbReference type="NCBI Taxonomy" id="1961"/>
    <lineage>
        <taxon>Bacteria</taxon>
        <taxon>Bacillati</taxon>
        <taxon>Actinomycetota</taxon>
        <taxon>Actinomycetes</taxon>
        <taxon>Kitasatosporales</taxon>
        <taxon>Streptomycetaceae</taxon>
        <taxon>Streptomyces</taxon>
    </lineage>
</organism>
<dbReference type="GeneID" id="86958498"/>
<evidence type="ECO:0000313" key="3">
    <source>
        <dbReference type="Proteomes" id="UP000660554"/>
    </source>
</evidence>
<accession>A0ABQ3NRG0</accession>
<evidence type="ECO:0000313" key="2">
    <source>
        <dbReference type="EMBL" id="GHI15334.1"/>
    </source>
</evidence>
<dbReference type="EMBL" id="BNDV01000010">
    <property type="protein sequence ID" value="GHI15334.1"/>
    <property type="molecule type" value="Genomic_DNA"/>
</dbReference>
<dbReference type="Proteomes" id="UP000660554">
    <property type="component" value="Unassembled WGS sequence"/>
</dbReference>
<feature type="region of interest" description="Disordered" evidence="1">
    <location>
        <begin position="150"/>
        <end position="171"/>
    </location>
</feature>
<reference evidence="3" key="1">
    <citation type="submission" date="2020-09" db="EMBL/GenBank/DDBJ databases">
        <title>Whole genome shotgun sequence of Streptomyces cinnamonensis NBRC 15873.</title>
        <authorList>
            <person name="Komaki H."/>
            <person name="Tamura T."/>
        </authorList>
    </citation>
    <scope>NUCLEOTIDE SEQUENCE [LARGE SCALE GENOMIC DNA]</scope>
    <source>
        <strain evidence="3">NBRC 15873</strain>
    </source>
</reference>
<protein>
    <submittedName>
        <fullName evidence="2">Uncharacterized protein</fullName>
    </submittedName>
</protein>
<sequence length="454" mass="48720">MTTTTWLIVLLVLSVVANVALTAQLTARRRGPLLPAPAPTVRDSPQTLHDLETTRLELDQVRRAADHATGLMQGRDLELGRVRGLLAQSQAQAADAAAAAEEARALRKEREELLTRLRELEEEVRRRSRERDDAQSQALARIHELERRLADAEARAEGPLGPEPVSPAIPRQLPVGRDTTADSSVDGADLGPVVVRAASARGDRARHDGEHRRDAVLLRFAEEIPAPTLLSAVAAGTPRGRWSQSAADRACRSLATQVGRYGEGLGRELYGPDGDDGALGALLRTALQGVAHSMRLVTRGEGPGGEADDAAIEVSLTGLLTRLGDGREREHLAFGVGDGALLRLRDGVWTAEFTPGDSASGRTRRLPADAARVGWARLTTLPGDVLAVCSPPMAELLLRDDVGAWFAARWAGRQPYLTSFLSEVNVPVRSTGGDRSVVCLWDFGDARDARSATP</sequence>
<dbReference type="RefSeq" id="WP_053625869.1">
    <property type="nucleotide sequence ID" value="NZ_BMRU01000017.1"/>
</dbReference>
<proteinExistence type="predicted"/>